<dbReference type="EMBL" id="JAOPGA020000972">
    <property type="protein sequence ID" value="KAL0483636.1"/>
    <property type="molecule type" value="Genomic_DNA"/>
</dbReference>
<dbReference type="Gene3D" id="3.40.525.10">
    <property type="entry name" value="CRAL-TRIO lipid binding domain"/>
    <property type="match status" value="1"/>
</dbReference>
<name>A0AAW2Z4F0_9EUKA</name>
<proteinExistence type="predicted"/>
<dbReference type="SUPFAM" id="SSF52087">
    <property type="entry name" value="CRAL/TRIO domain"/>
    <property type="match status" value="1"/>
</dbReference>
<dbReference type="PROSITE" id="PS50191">
    <property type="entry name" value="CRAL_TRIO"/>
    <property type="match status" value="1"/>
</dbReference>
<evidence type="ECO:0000313" key="2">
    <source>
        <dbReference type="EMBL" id="KAL0483636.1"/>
    </source>
</evidence>
<comment type="caution">
    <text evidence="2">The sequence shown here is derived from an EMBL/GenBank/DDBJ whole genome shotgun (WGS) entry which is preliminary data.</text>
</comment>
<dbReference type="InterPro" id="IPR001251">
    <property type="entry name" value="CRAL-TRIO_dom"/>
</dbReference>
<reference evidence="2 3" key="1">
    <citation type="submission" date="2024-03" db="EMBL/GenBank/DDBJ databases">
        <title>The Acrasis kona genome and developmental transcriptomes reveal deep origins of eukaryotic multicellular pathways.</title>
        <authorList>
            <person name="Sheikh S."/>
            <person name="Fu C.-J."/>
            <person name="Brown M.W."/>
            <person name="Baldauf S.L."/>
        </authorList>
    </citation>
    <scope>NUCLEOTIDE SEQUENCE [LARGE SCALE GENOMIC DNA]</scope>
    <source>
        <strain evidence="2 3">ATCC MYA-3509</strain>
    </source>
</reference>
<dbReference type="GO" id="GO:0008526">
    <property type="term" value="F:phosphatidylinositol transfer activity"/>
    <property type="evidence" value="ECO:0007669"/>
    <property type="project" value="TreeGrafter"/>
</dbReference>
<dbReference type="SMART" id="SM00516">
    <property type="entry name" value="SEC14"/>
    <property type="match status" value="1"/>
</dbReference>
<dbReference type="PANTHER" id="PTHR45824">
    <property type="entry name" value="GH16843P"/>
    <property type="match status" value="1"/>
</dbReference>
<dbReference type="Pfam" id="PF00650">
    <property type="entry name" value="CRAL_TRIO"/>
    <property type="match status" value="1"/>
</dbReference>
<dbReference type="PANTHER" id="PTHR45824:SF29">
    <property type="entry name" value="GH16843P"/>
    <property type="match status" value="1"/>
</dbReference>
<keyword evidence="3" id="KW-1185">Reference proteome</keyword>
<evidence type="ECO:0000259" key="1">
    <source>
        <dbReference type="PROSITE" id="PS50191"/>
    </source>
</evidence>
<organism evidence="2 3">
    <name type="scientific">Acrasis kona</name>
    <dbReference type="NCBI Taxonomy" id="1008807"/>
    <lineage>
        <taxon>Eukaryota</taxon>
        <taxon>Discoba</taxon>
        <taxon>Heterolobosea</taxon>
        <taxon>Tetramitia</taxon>
        <taxon>Eutetramitia</taxon>
        <taxon>Acrasidae</taxon>
        <taxon>Acrasis</taxon>
    </lineage>
</organism>
<sequence length="244" mass="27999">MELRLTILIKMTAPDRVSHLRALVSETLSKCSDDEREWCDDQCLNRWLTGIHDMDKCATSLNAALLWRNQYKPHKIPDEEMAPLNKVGKIYVLPNVVDRQGHHVVIIRLCLDSASDGPIEKCIGQYRKNKAVDKVGLIVDLHGVCIGNLDRQLVMDVLKTMQANYVEQLAYSYMVNAPFVFNTFFKIFNVFIDDATKARISVSGTEYKKMLLLKVEESNIPKEYSGTLDYTFDSDKYHEYIKSL</sequence>
<gene>
    <name evidence="2" type="ORF">AKO1_011448</name>
</gene>
<dbReference type="AlphaFoldDB" id="A0AAW2Z4F0"/>
<accession>A0AAW2Z4F0</accession>
<protein>
    <submittedName>
        <fullName evidence="2">Sec14 cytosolic factor</fullName>
    </submittedName>
</protein>
<evidence type="ECO:0000313" key="3">
    <source>
        <dbReference type="Proteomes" id="UP001431209"/>
    </source>
</evidence>
<dbReference type="Proteomes" id="UP001431209">
    <property type="component" value="Unassembled WGS sequence"/>
</dbReference>
<dbReference type="CDD" id="cd00170">
    <property type="entry name" value="SEC14"/>
    <property type="match status" value="1"/>
</dbReference>
<dbReference type="InterPro" id="IPR036865">
    <property type="entry name" value="CRAL-TRIO_dom_sf"/>
</dbReference>
<dbReference type="InterPro" id="IPR052578">
    <property type="entry name" value="PI_Transfer_CRAL-TRIO"/>
</dbReference>
<feature type="domain" description="CRAL-TRIO" evidence="1">
    <location>
        <begin position="80"/>
        <end position="232"/>
    </location>
</feature>